<evidence type="ECO:0000313" key="4">
    <source>
        <dbReference type="EMBL" id="WZH56815.1"/>
    </source>
</evidence>
<organism evidence="6">
    <name type="scientific">Pyrus virus A</name>
    <dbReference type="NCBI Taxonomy" id="3139198"/>
    <lineage>
        <taxon>Viruses</taxon>
        <taxon>Riboviria</taxon>
        <taxon>Orthornavirae</taxon>
        <taxon>Kitrinoviricota</taxon>
        <taxon>Alsuviricetes</taxon>
        <taxon>Martellivirales</taxon>
        <taxon>Closteroviridae</taxon>
        <taxon>Velarivirus</taxon>
        <taxon>Velarivirus gembloutense</taxon>
    </lineage>
</organism>
<evidence type="ECO:0000256" key="2">
    <source>
        <dbReference type="ARBA" id="ARBA00022561"/>
    </source>
</evidence>
<proteinExistence type="predicted"/>
<dbReference type="EMBL" id="OR887736">
    <property type="protein sequence ID" value="WZH56825.1"/>
    <property type="molecule type" value="Genomic_RNA"/>
</dbReference>
<dbReference type="EMBL" id="OR887735">
    <property type="protein sequence ID" value="WZH56815.1"/>
    <property type="molecule type" value="Genomic_RNA"/>
</dbReference>
<keyword evidence="2 6" id="KW-0167">Capsid protein</keyword>
<dbReference type="GO" id="GO:0019028">
    <property type="term" value="C:viral capsid"/>
    <property type="evidence" value="ECO:0007669"/>
    <property type="project" value="UniProtKB-KW"/>
</dbReference>
<protein>
    <submittedName>
        <fullName evidence="6">Minor coat protein</fullName>
    </submittedName>
</protein>
<sequence>MSTFTESYAFRESIVGKCEVEFKFPNFSSNFYIRNFVKLILGSIKSGIHVDINLPDAFNDSISYNAYYYLNGNLKKIDESHGRITPKSNYSNAKFDGTISMRCDLSGGNWRFDIKNLKSFSIPNESNETRLEVLLGEEHSKHFDDILTILGMRNFCFGNFDAEIKVTVDNKVGLPTKVSNSRFNYSLFSESSGLLAKDFSPVNELQKLNLTGIPLYRGASTESSNEYIYLKEGEWLRVYDYFELPDDTEHLTVFAKRTSNFSINMQLITQFWIGGKESQLEFVIRWFEGNRFAIEVWTRDNNHHSKSTSCMYTTRRFPEIRTNKIFCFSYEKDKFDDSWLLGLNGEIISKDSFHVNTHSRSFGTEMQFNLPSEKHYFRNNISHIISGIDYLAVLPEGIKYHLVDSESTSQSQVTNLHRKTSVKLGDLNNALDIFNQPVDISNKRQTVSSDSQPSKITRQTSLLENLWKKATSSTTNTEDIKNQSVESEKDLNNIKDDKLTLSTRESETNYNDGTVNKTKESSGVMQVGEFKSEKIFNIKSAISSKYIEAGVSAINSLGAFYKLSIENCELMIFQVALLKGTSIELINDHTSSFSMRPLVSSAVQPRIIALAFFTQEPSANIFRLFCRSNSQKILKLLRSGGLQPSYKLAIQRQLPKRFAHLAADFWDLEQMDLSDEEAGYMSRFVTLPVNKSHSLVHLRNN</sequence>
<gene>
    <name evidence="6" type="primary">ORF7</name>
</gene>
<comment type="subcellular location">
    <subcellularLocation>
        <location evidence="1">Virion</location>
    </subcellularLocation>
</comment>
<name>A0AAU6RVI4_9CLOS</name>
<dbReference type="EMBL" id="OR887737">
    <property type="protein sequence ID" value="WZH56835.1"/>
    <property type="molecule type" value="Genomic_RNA"/>
</dbReference>
<evidence type="ECO:0000256" key="1">
    <source>
        <dbReference type="ARBA" id="ARBA00004328"/>
    </source>
</evidence>
<dbReference type="InterPro" id="IPR002679">
    <property type="entry name" value="Closter_coat"/>
</dbReference>
<evidence type="ECO:0000313" key="6">
    <source>
        <dbReference type="EMBL" id="WZH56835.1"/>
    </source>
</evidence>
<dbReference type="Pfam" id="PF01785">
    <property type="entry name" value="Closter_coat"/>
    <property type="match status" value="1"/>
</dbReference>
<accession>A0AAU6RVI4</accession>
<evidence type="ECO:0000313" key="5">
    <source>
        <dbReference type="EMBL" id="WZH56825.1"/>
    </source>
</evidence>
<keyword evidence="3" id="KW-0946">Virion</keyword>
<reference evidence="6" key="1">
    <citation type="submission" date="2023-11" db="EMBL/GenBank/DDBJ databases">
        <authorList>
            <person name="Fontdevila Pareta N."/>
            <person name="Massart S."/>
            <person name="Lateur M."/>
            <person name="Steyer S."/>
        </authorList>
    </citation>
    <scope>NUCLEOTIDE SEQUENCE</scope>
    <source>
        <strain evidence="4">224-BE</strain>
        <strain evidence="5">621-BE</strain>
        <strain evidence="6">626-BE</strain>
    </source>
</reference>
<evidence type="ECO:0000256" key="3">
    <source>
        <dbReference type="ARBA" id="ARBA00022844"/>
    </source>
</evidence>